<evidence type="ECO:0000313" key="2">
    <source>
        <dbReference type="Proteomes" id="UP000073492"/>
    </source>
</evidence>
<proteinExistence type="predicted"/>
<dbReference type="Proteomes" id="UP000073492">
    <property type="component" value="Unassembled WGS sequence"/>
</dbReference>
<protein>
    <submittedName>
        <fullName evidence="1">Uncharacterized protein</fullName>
    </submittedName>
</protein>
<gene>
    <name evidence="1" type="ORF">AC579_9195</name>
</gene>
<accession>A0A139H9H1</accession>
<dbReference type="EMBL" id="LFZO01000724">
    <property type="protein sequence ID" value="KXS99079.1"/>
    <property type="molecule type" value="Genomic_DNA"/>
</dbReference>
<sequence>YFGFRVFRVTYSRFHFHAASLTQTYFASGLYSITTSLPAMEEKGQQSPVSDFTTASIETAVKMGVACGSAGFLFGGAVGVLRGLPAFLAATATGVQTFGLGSTFTWTRLCIIHAWTTEQHPLTSSDLIKATAIAGGFSGGAMGALLRGRRNALPGMLMWSIFGAAGQYSYNLWTVPRQIGPQGPGFWQRMSEKSWTPFRVLSNEEYATMLKEKQLRLDVEISIIEDKITAIKKERTESGNDTASADDARR</sequence>
<dbReference type="AlphaFoldDB" id="A0A139H9H1"/>
<dbReference type="OrthoDB" id="16820at2759"/>
<comment type="caution">
    <text evidence="1">The sequence shown here is derived from an EMBL/GenBank/DDBJ whole genome shotgun (WGS) entry which is preliminary data.</text>
</comment>
<keyword evidence="2" id="KW-1185">Reference proteome</keyword>
<evidence type="ECO:0000313" key="1">
    <source>
        <dbReference type="EMBL" id="KXS99079.1"/>
    </source>
</evidence>
<organism evidence="1 2">
    <name type="scientific">Pseudocercospora musae</name>
    <dbReference type="NCBI Taxonomy" id="113226"/>
    <lineage>
        <taxon>Eukaryota</taxon>
        <taxon>Fungi</taxon>
        <taxon>Dikarya</taxon>
        <taxon>Ascomycota</taxon>
        <taxon>Pezizomycotina</taxon>
        <taxon>Dothideomycetes</taxon>
        <taxon>Dothideomycetidae</taxon>
        <taxon>Mycosphaerellales</taxon>
        <taxon>Mycosphaerellaceae</taxon>
        <taxon>Pseudocercospora</taxon>
    </lineage>
</organism>
<name>A0A139H9H1_9PEZI</name>
<feature type="non-terminal residue" evidence="1">
    <location>
        <position position="1"/>
    </location>
</feature>
<dbReference type="PANTHER" id="PTHR41390:SF1">
    <property type="entry name" value="NADH-UBIQUINONE OXIDOREDUCTASE 213 KDA SUBUNIT"/>
    <property type="match status" value="1"/>
</dbReference>
<dbReference type="PANTHER" id="PTHR41390">
    <property type="entry name" value="CHROMOSOME 7, WHOLE GENOME SHOTGUN SEQUENCE"/>
    <property type="match status" value="1"/>
</dbReference>
<reference evidence="1 2" key="1">
    <citation type="submission" date="2015-07" db="EMBL/GenBank/DDBJ databases">
        <title>Comparative genomics of the Sigatoka disease complex on banana suggests a link between parallel evolutionary changes in Pseudocercospora fijiensis and Pseudocercospora eumusae and increased virulence on the banana host.</title>
        <authorList>
            <person name="Chang T.-C."/>
            <person name="Salvucci A."/>
            <person name="Crous P.W."/>
            <person name="Stergiopoulos I."/>
        </authorList>
    </citation>
    <scope>NUCLEOTIDE SEQUENCE [LARGE SCALE GENOMIC DNA]</scope>
    <source>
        <strain evidence="1 2">CBS 116634</strain>
    </source>
</reference>